<comment type="cofactor">
    <cofactor evidence="2">
        <name>[4Fe-4S] cluster</name>
        <dbReference type="ChEBI" id="CHEBI:49883"/>
    </cofactor>
</comment>
<accession>A0A7H9BGX2</accession>
<dbReference type="PRINTS" id="PR00368">
    <property type="entry name" value="FADPNR"/>
</dbReference>
<reference evidence="12 13" key="1">
    <citation type="submission" date="2020-07" db="EMBL/GenBank/DDBJ databases">
        <title>Complete genome sequence of Chitinibacter sp. 2T18.</title>
        <authorList>
            <person name="Bae J.-W."/>
            <person name="Choi J.-W."/>
        </authorList>
    </citation>
    <scope>NUCLEOTIDE SEQUENCE [LARGE SCALE GENOMIC DNA]</scope>
    <source>
        <strain evidence="12 13">2T18</strain>
    </source>
</reference>
<evidence type="ECO:0000259" key="10">
    <source>
        <dbReference type="Pfam" id="PF00724"/>
    </source>
</evidence>
<dbReference type="Gene3D" id="3.50.50.60">
    <property type="entry name" value="FAD/NAD(P)-binding domain"/>
    <property type="match status" value="1"/>
</dbReference>
<evidence type="ECO:0000256" key="2">
    <source>
        <dbReference type="ARBA" id="ARBA00001966"/>
    </source>
</evidence>
<evidence type="ECO:0000256" key="7">
    <source>
        <dbReference type="ARBA" id="ARBA00023002"/>
    </source>
</evidence>
<evidence type="ECO:0000256" key="9">
    <source>
        <dbReference type="ARBA" id="ARBA00023014"/>
    </source>
</evidence>
<dbReference type="PRINTS" id="PR00469">
    <property type="entry name" value="PNDRDTASEII"/>
</dbReference>
<evidence type="ECO:0000256" key="5">
    <source>
        <dbReference type="ARBA" id="ARBA00022643"/>
    </source>
</evidence>
<dbReference type="CDD" id="cd02930">
    <property type="entry name" value="DCR_FMN"/>
    <property type="match status" value="1"/>
</dbReference>
<dbReference type="InterPro" id="IPR013785">
    <property type="entry name" value="Aldolase_TIM"/>
</dbReference>
<evidence type="ECO:0000313" key="12">
    <source>
        <dbReference type="EMBL" id="QLG87845.1"/>
    </source>
</evidence>
<organism evidence="12 13">
    <name type="scientific">Chitinibacter bivalviorum</name>
    <dbReference type="NCBI Taxonomy" id="2739434"/>
    <lineage>
        <taxon>Bacteria</taxon>
        <taxon>Pseudomonadati</taxon>
        <taxon>Pseudomonadota</taxon>
        <taxon>Betaproteobacteria</taxon>
        <taxon>Neisseriales</taxon>
        <taxon>Chitinibacteraceae</taxon>
        <taxon>Chitinibacter</taxon>
    </lineage>
</organism>
<dbReference type="Gene3D" id="3.20.20.70">
    <property type="entry name" value="Aldolase class I"/>
    <property type="match status" value="1"/>
</dbReference>
<keyword evidence="9" id="KW-0411">Iron-sulfur</keyword>
<keyword evidence="5" id="KW-0288">FMN</keyword>
<keyword evidence="4" id="KW-0285">Flavoprotein</keyword>
<evidence type="ECO:0000256" key="6">
    <source>
        <dbReference type="ARBA" id="ARBA00022723"/>
    </source>
</evidence>
<keyword evidence="13" id="KW-1185">Reference proteome</keyword>
<sequence length="676" mass="72048">MAQYPHLFSPLDLGFTTLKNRSIMGSMHTGLEEQPNGMDRLAAFYAERAAAGVALIVTGGVAPNADGAGFEGSAVLDRAEQVAEHQKVTSAVHQAGGKIALQILHTGRYAYHNHSVAPSPINAPISPFTPHELSVAQIEQTIADFANTAKLAQAAGYDGVEIMGSEGYLINQFLVNRTNQRSDDWGGTIENRQRLAIAITQAVRAAVGQHFIVIFRISLLDLVQDGGTLSEAIALAQALEVAGVTLLNTGIGWHEARIPTIATMVPRGAFSWVTRALKAHVKVPLIAVNRINTPEIAEHILANGDADLVSMARPLLADPLFMAKAKAGQSAQINTCIACNQACLDHVFEGKTASCLVNPRACRETELNIRPAAQAKTIAVVGAGPAGLSCALTAAQAGHHVTLFEAGSHLGGQFGLAQQIPAKAEFRETLRYFEVMLVQNNVDIRLNTRVSAAQLAGRYDEVVVATGVQPRQFDLAGADHPMVVPYPDLIAGRVAMGRKIAIVGAGGIGVDVADLLLNSADTIAAYLQDWGIDPQLQAQGGLLVPDGRVPERELWLLQRKKGKPGAGPGRTTGWIHRQRLARKHVHLWGGVQYLHIDDAGLHLIHDGVEKCIPCDQIVICAGQESVNSLYADLQALGQAVHLIGGAQLAAELDAKRAIEQGFRLGISFDEVRESAL</sequence>
<proteinExistence type="inferred from homology"/>
<dbReference type="Gene3D" id="3.40.50.720">
    <property type="entry name" value="NAD(P)-binding Rossmann-like Domain"/>
    <property type="match status" value="1"/>
</dbReference>
<keyword evidence="8" id="KW-0408">Iron</keyword>
<dbReference type="RefSeq" id="WP_179357925.1">
    <property type="nucleotide sequence ID" value="NZ_CP058627.1"/>
</dbReference>
<evidence type="ECO:0000256" key="8">
    <source>
        <dbReference type="ARBA" id="ARBA00023004"/>
    </source>
</evidence>
<dbReference type="GO" id="GO:0016491">
    <property type="term" value="F:oxidoreductase activity"/>
    <property type="evidence" value="ECO:0007669"/>
    <property type="project" value="UniProtKB-KW"/>
</dbReference>
<gene>
    <name evidence="12" type="ORF">HQ393_05985</name>
</gene>
<dbReference type="Pfam" id="PF07992">
    <property type="entry name" value="Pyr_redox_2"/>
    <property type="match status" value="1"/>
</dbReference>
<dbReference type="FunFam" id="3.20.20.70:FF:000082">
    <property type="entry name" value="NADPH-dependent 2,4-dienoyl-CoA reductase"/>
    <property type="match status" value="1"/>
</dbReference>
<dbReference type="InterPro" id="IPR036188">
    <property type="entry name" value="FAD/NAD-bd_sf"/>
</dbReference>
<keyword evidence="6" id="KW-0479">Metal-binding</keyword>
<evidence type="ECO:0000256" key="1">
    <source>
        <dbReference type="ARBA" id="ARBA00001917"/>
    </source>
</evidence>
<dbReference type="SUPFAM" id="SSF51971">
    <property type="entry name" value="Nucleotide-binding domain"/>
    <property type="match status" value="1"/>
</dbReference>
<dbReference type="PANTHER" id="PTHR42917:SF2">
    <property type="entry name" value="2,4-DIENOYL-COA REDUCTASE [(2E)-ENOYL-COA-PRODUCING]"/>
    <property type="match status" value="1"/>
</dbReference>
<dbReference type="GO" id="GO:0051536">
    <property type="term" value="F:iron-sulfur cluster binding"/>
    <property type="evidence" value="ECO:0007669"/>
    <property type="project" value="UniProtKB-KW"/>
</dbReference>
<dbReference type="GO" id="GO:0046872">
    <property type="term" value="F:metal ion binding"/>
    <property type="evidence" value="ECO:0007669"/>
    <property type="project" value="UniProtKB-KW"/>
</dbReference>
<dbReference type="AlphaFoldDB" id="A0A7H9BGX2"/>
<dbReference type="GO" id="GO:0010181">
    <property type="term" value="F:FMN binding"/>
    <property type="evidence" value="ECO:0007669"/>
    <property type="project" value="InterPro"/>
</dbReference>
<comment type="cofactor">
    <cofactor evidence="1">
        <name>FMN</name>
        <dbReference type="ChEBI" id="CHEBI:58210"/>
    </cofactor>
</comment>
<evidence type="ECO:0000313" key="13">
    <source>
        <dbReference type="Proteomes" id="UP000509597"/>
    </source>
</evidence>
<dbReference type="Proteomes" id="UP000509597">
    <property type="component" value="Chromosome"/>
</dbReference>
<dbReference type="PANTHER" id="PTHR42917">
    <property type="entry name" value="2,4-DIENOYL-COA REDUCTASE"/>
    <property type="match status" value="1"/>
</dbReference>
<evidence type="ECO:0000259" key="11">
    <source>
        <dbReference type="Pfam" id="PF07992"/>
    </source>
</evidence>
<name>A0A7H9BGX2_9NEIS</name>
<dbReference type="SUPFAM" id="SSF51395">
    <property type="entry name" value="FMN-linked oxidoreductases"/>
    <property type="match status" value="1"/>
</dbReference>
<dbReference type="InterPro" id="IPR051793">
    <property type="entry name" value="NADH:flavin_oxidoreductase"/>
</dbReference>
<evidence type="ECO:0000256" key="4">
    <source>
        <dbReference type="ARBA" id="ARBA00022630"/>
    </source>
</evidence>
<feature type="domain" description="FAD/NAD(P)-binding" evidence="11">
    <location>
        <begin position="377"/>
        <end position="637"/>
    </location>
</feature>
<dbReference type="SUPFAM" id="SSF51905">
    <property type="entry name" value="FAD/NAD(P)-binding domain"/>
    <property type="match status" value="1"/>
</dbReference>
<comment type="similarity">
    <text evidence="3">In the N-terminal section; belongs to the NADH:flavin oxidoreductase/NADH oxidase family.</text>
</comment>
<feature type="domain" description="NADH:flavin oxidoreductase/NADH oxidase N-terminal" evidence="10">
    <location>
        <begin position="7"/>
        <end position="329"/>
    </location>
</feature>
<dbReference type="EMBL" id="CP058627">
    <property type="protein sequence ID" value="QLG87845.1"/>
    <property type="molecule type" value="Genomic_DNA"/>
</dbReference>
<dbReference type="InterPro" id="IPR023753">
    <property type="entry name" value="FAD/NAD-binding_dom"/>
</dbReference>
<dbReference type="InterPro" id="IPR001155">
    <property type="entry name" value="OxRdtase_FMN_N"/>
</dbReference>
<dbReference type="Pfam" id="PF00724">
    <property type="entry name" value="Oxidored_FMN"/>
    <property type="match status" value="1"/>
</dbReference>
<protein>
    <submittedName>
        <fullName evidence="12">NADPH-dependent 2,4-dienoyl-CoA reductase</fullName>
    </submittedName>
</protein>
<keyword evidence="7" id="KW-0560">Oxidoreductase</keyword>
<dbReference type="KEGG" id="chiz:HQ393_05985"/>
<evidence type="ECO:0000256" key="3">
    <source>
        <dbReference type="ARBA" id="ARBA00011048"/>
    </source>
</evidence>